<evidence type="ECO:0000256" key="3">
    <source>
        <dbReference type="ARBA" id="ARBA00023242"/>
    </source>
</evidence>
<evidence type="ECO:0000256" key="4">
    <source>
        <dbReference type="SAM" id="MobiDB-lite"/>
    </source>
</evidence>
<dbReference type="PANTHER" id="PTHR13375:SF3">
    <property type="entry name" value="THO COMPLEX SUBUNIT 5 HOMOLOG"/>
    <property type="match status" value="1"/>
</dbReference>
<accession>A0AAW1NPP0</accession>
<gene>
    <name evidence="5" type="ORF">WJX73_009008</name>
</gene>
<dbReference type="Pfam" id="PF09766">
    <property type="entry name" value="FmiP_Thoc5"/>
    <property type="match status" value="1"/>
</dbReference>
<dbReference type="GO" id="GO:0000445">
    <property type="term" value="C:THO complex part of transcription export complex"/>
    <property type="evidence" value="ECO:0007669"/>
    <property type="project" value="TreeGrafter"/>
</dbReference>
<dbReference type="Proteomes" id="UP001465755">
    <property type="component" value="Unassembled WGS sequence"/>
</dbReference>
<dbReference type="PANTHER" id="PTHR13375">
    <property type="entry name" value="FMS INTERACTING PROTEIN"/>
    <property type="match status" value="1"/>
</dbReference>
<dbReference type="GO" id="GO:0003729">
    <property type="term" value="F:mRNA binding"/>
    <property type="evidence" value="ECO:0007669"/>
    <property type="project" value="TreeGrafter"/>
</dbReference>
<feature type="region of interest" description="Disordered" evidence="4">
    <location>
        <begin position="251"/>
        <end position="279"/>
    </location>
</feature>
<sequence length="496" mass="54196">MGTVVDLEGIARDLQAALGAAFAGIRDQKPQEDSTLLLLKAASLLARTKGASQAIFEKSEELKRGSTEAQSALNGTWMELENLLWERDFLRGEVAANANFRSQFSDADIELSPEALYLQQATTAQATEDAHELMKQRLANERDLRIAAAKALEVKRAQRDALAGEVAQKRKFIDSLSSHMQMLQQGSDAACLALGIPPVANAPQPSRHVSLLPQPLFTIYWQMLSAASAFDLALQVSIAGSVEEAVQWREKALKQGEGDPELSRRRTDDEPTSTSDTLLQEHPLRVEARLMDAVGDDGVAWPSEASVQLLGGARGEGPPPDQRARPYRWAQWLAGLDLLPPQPSAATETDESSHTLLPAQLLPETLQTYRGQQRACVFVRRWRAVAAANEALRVQLSAFAQGRVALVYPPTVVDDKARESSLDAPPALSSGVTLEAPQLQEASPGIPSVQYKAVLQLSGWELIVQVDIYTPYPLFRPRFQITSRQGRRCAASVTRA</sequence>
<protein>
    <submittedName>
        <fullName evidence="5">Uncharacterized protein</fullName>
    </submittedName>
</protein>
<dbReference type="AlphaFoldDB" id="A0AAW1NPP0"/>
<proteinExistence type="inferred from homology"/>
<keyword evidence="3" id="KW-0539">Nucleus</keyword>
<comment type="subcellular location">
    <subcellularLocation>
        <location evidence="1">Nucleus</location>
    </subcellularLocation>
</comment>
<feature type="compositionally biased region" description="Basic and acidic residues" evidence="4">
    <location>
        <begin position="251"/>
        <end position="269"/>
    </location>
</feature>
<comment type="similarity">
    <text evidence="2">Belongs to the THOC5 family.</text>
</comment>
<evidence type="ECO:0000256" key="2">
    <source>
        <dbReference type="ARBA" id="ARBA00008044"/>
    </source>
</evidence>
<keyword evidence="6" id="KW-1185">Reference proteome</keyword>
<dbReference type="GO" id="GO:0006406">
    <property type="term" value="P:mRNA export from nucleus"/>
    <property type="evidence" value="ECO:0007669"/>
    <property type="project" value="TreeGrafter"/>
</dbReference>
<dbReference type="EMBL" id="JALJOQ010000206">
    <property type="protein sequence ID" value="KAK9789565.1"/>
    <property type="molecule type" value="Genomic_DNA"/>
</dbReference>
<evidence type="ECO:0000313" key="5">
    <source>
        <dbReference type="EMBL" id="KAK9789565.1"/>
    </source>
</evidence>
<evidence type="ECO:0000256" key="1">
    <source>
        <dbReference type="ARBA" id="ARBA00004123"/>
    </source>
</evidence>
<comment type="caution">
    <text evidence="5">The sequence shown here is derived from an EMBL/GenBank/DDBJ whole genome shotgun (WGS) entry which is preliminary data.</text>
</comment>
<organism evidence="5 6">
    <name type="scientific">Symbiochloris irregularis</name>
    <dbReference type="NCBI Taxonomy" id="706552"/>
    <lineage>
        <taxon>Eukaryota</taxon>
        <taxon>Viridiplantae</taxon>
        <taxon>Chlorophyta</taxon>
        <taxon>core chlorophytes</taxon>
        <taxon>Trebouxiophyceae</taxon>
        <taxon>Trebouxiales</taxon>
        <taxon>Trebouxiaceae</taxon>
        <taxon>Symbiochloris</taxon>
    </lineage>
</organism>
<reference evidence="5 6" key="1">
    <citation type="journal article" date="2024" name="Nat. Commun.">
        <title>Phylogenomics reveals the evolutionary origins of lichenization in chlorophyte algae.</title>
        <authorList>
            <person name="Puginier C."/>
            <person name="Libourel C."/>
            <person name="Otte J."/>
            <person name="Skaloud P."/>
            <person name="Haon M."/>
            <person name="Grisel S."/>
            <person name="Petersen M."/>
            <person name="Berrin J.G."/>
            <person name="Delaux P.M."/>
            <person name="Dal Grande F."/>
            <person name="Keller J."/>
        </authorList>
    </citation>
    <scope>NUCLEOTIDE SEQUENCE [LARGE SCALE GENOMIC DNA]</scope>
    <source>
        <strain evidence="5 6">SAG 2036</strain>
    </source>
</reference>
<evidence type="ECO:0000313" key="6">
    <source>
        <dbReference type="Proteomes" id="UP001465755"/>
    </source>
</evidence>
<name>A0AAW1NPP0_9CHLO</name>
<dbReference type="InterPro" id="IPR019163">
    <property type="entry name" value="THO_Thoc5"/>
</dbReference>